<dbReference type="OrthoDB" id="2669721at2759"/>
<gene>
    <name evidence="1" type="ORF">SCHPADRAFT_800953</name>
</gene>
<sequence length="86" mass="9546">LKIAEVQYFFQIKIQGVVNTVALVANYSSPNTHLLEKSSGALAVCKHLGQANLEVIKVQSILSVVGMVPYPHTQERDMFFLVERMG</sequence>
<name>A0A0H2RH57_9AGAM</name>
<dbReference type="InParanoid" id="A0A0H2RH57"/>
<dbReference type="AlphaFoldDB" id="A0A0H2RH57"/>
<organism evidence="1 2">
    <name type="scientific">Schizopora paradoxa</name>
    <dbReference type="NCBI Taxonomy" id="27342"/>
    <lineage>
        <taxon>Eukaryota</taxon>
        <taxon>Fungi</taxon>
        <taxon>Dikarya</taxon>
        <taxon>Basidiomycota</taxon>
        <taxon>Agaricomycotina</taxon>
        <taxon>Agaricomycetes</taxon>
        <taxon>Hymenochaetales</taxon>
        <taxon>Schizoporaceae</taxon>
        <taxon>Schizopora</taxon>
    </lineage>
</organism>
<keyword evidence="2" id="KW-1185">Reference proteome</keyword>
<dbReference type="Proteomes" id="UP000053477">
    <property type="component" value="Unassembled WGS sequence"/>
</dbReference>
<proteinExistence type="predicted"/>
<protein>
    <submittedName>
        <fullName evidence="1">Uncharacterized protein</fullName>
    </submittedName>
</protein>
<feature type="non-terminal residue" evidence="1">
    <location>
        <position position="1"/>
    </location>
</feature>
<evidence type="ECO:0000313" key="1">
    <source>
        <dbReference type="EMBL" id="KLO11179.1"/>
    </source>
</evidence>
<feature type="non-terminal residue" evidence="1">
    <location>
        <position position="86"/>
    </location>
</feature>
<reference evidence="1 2" key="1">
    <citation type="submission" date="2015-04" db="EMBL/GenBank/DDBJ databases">
        <title>Complete genome sequence of Schizopora paradoxa KUC8140, a cosmopolitan wood degrader in East Asia.</title>
        <authorList>
            <consortium name="DOE Joint Genome Institute"/>
            <person name="Min B."/>
            <person name="Park H."/>
            <person name="Jang Y."/>
            <person name="Kim J.-J."/>
            <person name="Kim K.H."/>
            <person name="Pangilinan J."/>
            <person name="Lipzen A."/>
            <person name="Riley R."/>
            <person name="Grigoriev I.V."/>
            <person name="Spatafora J.W."/>
            <person name="Choi I.-G."/>
        </authorList>
    </citation>
    <scope>NUCLEOTIDE SEQUENCE [LARGE SCALE GENOMIC DNA]</scope>
    <source>
        <strain evidence="1 2">KUC8140</strain>
    </source>
</reference>
<accession>A0A0H2RH57</accession>
<dbReference type="EMBL" id="KQ086007">
    <property type="protein sequence ID" value="KLO11179.1"/>
    <property type="molecule type" value="Genomic_DNA"/>
</dbReference>
<evidence type="ECO:0000313" key="2">
    <source>
        <dbReference type="Proteomes" id="UP000053477"/>
    </source>
</evidence>